<sequence>MKISETSVKRPVTVLMLVFIVIILGFVSFTRIPLDLMPEMELPYAIVSTSYNGAGPQEIENLVTQPIEKAVSTAQNVKNISSITSEGSSLVILEFNYGVDMDQVALDLREKIDLIKDYFPDGVSSPMVLKLNMNSTPVLTLSISSPTMSLSELQTLAEDTIQPRLERAEGVASVSVTGGTKDIIEIRTKSEKLAGYGISLAYLQGILASENVNLPGGTVKKGTQELTVKTTGEFMSVAEIEQLLIPLPTGGNVQLKDLADIELKPEQQTTISKANGNPGVNISIQKRSDANTVKVAEAAYAEIDKIQDELKDVKITVVMDNAAYIKASLYSVAEHGIIGALLAVLVLYIFLRNIRSTLIIASAIPISIIATFCLLYFTGITLNLMTLGGLMLGIGRLVDDSVVVLENIYRFRQNGYSRVEAAVKGSSEVIIAVMASTLTTVAVFLPIVFVQGLTSTLFRQFALTIAFSLGASLVVSMTVVPMLASKLLKVERKNQTAGFADAGKTGETDKAYTQTEAAEASETSETVKVAITDAVEDEENGRGFFRTPAFLAKAHDKFDQGYEALLQGYKKLLRWALGHRKRVFIVTTIVFVVSIASVAAVGTEFFPTTDEGMLSISVTLPDGAKVGDTSAVMREIETKIEDIPEIDTIFLDAGSSGTMSLTGAQGNVGTFTVKLLPLTDRKRGVVEISDEIRDRIKDVPGAKTSVAATQSVMSAGDPISITIKGEDLDQLKKIGDDFVTVIKKVPGTREVKSSYEDGIPEVEINVDRKAASQYGLSAGAIASAVKASISGATATQFKYNGTEIDVKIKGDETFNRNLQALEQIPITTSLGYTVTLGEVADVSVSRGPVSISRDNQARTLTVSGQISGRDVGSVSKDIQMALEDYRMPNNYTYEMGGQQQEMVDAFSDLFLALGLAVILVYMVMASQFESLVYPFVIMFSIPLGFAGAFLGLFITGKPLSVMGIIGIIMLAGIVVSNAIVLVDYINTRRKTYNEDVHEAIVNAGPIRLRPIIMTTLTTVLAMLPLSLGIGEGSEFQAPMAIVVITGLLFSTLVTLVLIPVMYSFTDDLSNKFKRKFRKDKKTKPVISVNTDQHTL</sequence>
<keyword evidence="1" id="KW-0472">Membrane</keyword>
<protein>
    <submittedName>
        <fullName evidence="2">MMPL family transporter</fullName>
    </submittedName>
</protein>
<dbReference type="Proteomes" id="UP000430508">
    <property type="component" value="Chromosome"/>
</dbReference>
<feature type="transmembrane region" description="Helical" evidence="1">
    <location>
        <begin position="583"/>
        <end position="606"/>
    </location>
</feature>
<reference evidence="2 3" key="1">
    <citation type="submission" date="2019-12" db="EMBL/GenBank/DDBJ databases">
        <title>Sequence classification of anaerobic respiratory reductive dehalogenases: First we see many, then we see few.</title>
        <authorList>
            <person name="Molenda O."/>
            <person name="Puentes Jacome L.A."/>
            <person name="Cao X."/>
            <person name="Nesbo C.L."/>
            <person name="Tang S."/>
            <person name="Morson N."/>
            <person name="Patron J."/>
            <person name="Lomheim L."/>
            <person name="Wishart D.S."/>
            <person name="Edwards E.A."/>
        </authorList>
    </citation>
    <scope>NUCLEOTIDE SEQUENCE [LARGE SCALE GENOMIC DNA]</scope>
    <source>
        <strain evidence="2 3">12DCA</strain>
    </source>
</reference>
<feature type="transmembrane region" description="Helical" evidence="1">
    <location>
        <begin position="429"/>
        <end position="449"/>
    </location>
</feature>
<organism evidence="2 3">
    <name type="scientific">Dehalobacter restrictus</name>
    <dbReference type="NCBI Taxonomy" id="55583"/>
    <lineage>
        <taxon>Bacteria</taxon>
        <taxon>Bacillati</taxon>
        <taxon>Bacillota</taxon>
        <taxon>Clostridia</taxon>
        <taxon>Eubacteriales</taxon>
        <taxon>Desulfitobacteriaceae</taxon>
        <taxon>Dehalobacter</taxon>
    </lineage>
</organism>
<accession>A0A857DLC4</accession>
<feature type="transmembrane region" description="Helical" evidence="1">
    <location>
        <begin position="461"/>
        <end position="484"/>
    </location>
</feature>
<name>A0A857DLC4_9FIRM</name>
<dbReference type="Gene3D" id="3.30.2090.10">
    <property type="entry name" value="Multidrug efflux transporter AcrB TolC docking domain, DN and DC subdomains"/>
    <property type="match status" value="2"/>
</dbReference>
<feature type="transmembrane region" description="Helical" evidence="1">
    <location>
        <begin position="931"/>
        <end position="954"/>
    </location>
</feature>
<dbReference type="GO" id="GO:0005886">
    <property type="term" value="C:plasma membrane"/>
    <property type="evidence" value="ECO:0007669"/>
    <property type="project" value="TreeGrafter"/>
</dbReference>
<evidence type="ECO:0000256" key="1">
    <source>
        <dbReference type="SAM" id="Phobius"/>
    </source>
</evidence>
<feature type="transmembrane region" description="Helical" evidence="1">
    <location>
        <begin position="1006"/>
        <end position="1027"/>
    </location>
</feature>
<feature type="transmembrane region" description="Helical" evidence="1">
    <location>
        <begin position="358"/>
        <end position="378"/>
    </location>
</feature>
<dbReference type="SUPFAM" id="SSF82714">
    <property type="entry name" value="Multidrug efflux transporter AcrB TolC docking domain, DN and DC subdomains"/>
    <property type="match status" value="2"/>
</dbReference>
<dbReference type="RefSeq" id="WP_158208553.1">
    <property type="nucleotide sequence ID" value="NZ_CP046996.1"/>
</dbReference>
<feature type="transmembrane region" description="Helical" evidence="1">
    <location>
        <begin position="1039"/>
        <end position="1064"/>
    </location>
</feature>
<evidence type="ECO:0000313" key="2">
    <source>
        <dbReference type="EMBL" id="QHA01531.1"/>
    </source>
</evidence>
<keyword evidence="1" id="KW-1133">Transmembrane helix</keyword>
<feature type="transmembrane region" description="Helical" evidence="1">
    <location>
        <begin position="12"/>
        <end position="34"/>
    </location>
</feature>
<dbReference type="PANTHER" id="PTHR32063:SF0">
    <property type="entry name" value="SWARMING MOTILITY PROTEIN SWRC"/>
    <property type="match status" value="1"/>
</dbReference>
<dbReference type="SUPFAM" id="SSF82693">
    <property type="entry name" value="Multidrug efflux transporter AcrB pore domain, PN1, PN2, PC1 and PC2 subdomains"/>
    <property type="match status" value="3"/>
</dbReference>
<gene>
    <name evidence="2" type="ORF">GQ588_13220</name>
</gene>
<feature type="transmembrane region" description="Helical" evidence="1">
    <location>
        <begin position="384"/>
        <end position="408"/>
    </location>
</feature>
<dbReference type="InterPro" id="IPR027463">
    <property type="entry name" value="AcrB_DN_DC_subdom"/>
</dbReference>
<dbReference type="Pfam" id="PF00873">
    <property type="entry name" value="ACR_tran"/>
    <property type="match status" value="2"/>
</dbReference>
<dbReference type="Gene3D" id="3.30.70.1430">
    <property type="entry name" value="Multidrug efflux transporter AcrB pore domain"/>
    <property type="match status" value="2"/>
</dbReference>
<dbReference type="Gene3D" id="1.20.1640.10">
    <property type="entry name" value="Multidrug efflux transporter AcrB transmembrane domain"/>
    <property type="match status" value="2"/>
</dbReference>
<dbReference type="AlphaFoldDB" id="A0A857DLC4"/>
<dbReference type="InterPro" id="IPR001036">
    <property type="entry name" value="Acrflvin-R"/>
</dbReference>
<dbReference type="SUPFAM" id="SSF82866">
    <property type="entry name" value="Multidrug efflux transporter AcrB transmembrane domain"/>
    <property type="match status" value="2"/>
</dbReference>
<dbReference type="GO" id="GO:0042910">
    <property type="term" value="F:xenobiotic transmembrane transporter activity"/>
    <property type="evidence" value="ECO:0007669"/>
    <property type="project" value="TreeGrafter"/>
</dbReference>
<dbReference type="EMBL" id="CP046996">
    <property type="protein sequence ID" value="QHA01531.1"/>
    <property type="molecule type" value="Genomic_DNA"/>
</dbReference>
<feature type="transmembrane region" description="Helical" evidence="1">
    <location>
        <begin position="905"/>
        <end position="924"/>
    </location>
</feature>
<keyword evidence="1" id="KW-0812">Transmembrane</keyword>
<dbReference type="PRINTS" id="PR00702">
    <property type="entry name" value="ACRIFLAVINRP"/>
</dbReference>
<feature type="transmembrane region" description="Helical" evidence="1">
    <location>
        <begin position="960"/>
        <end position="985"/>
    </location>
</feature>
<dbReference type="PANTHER" id="PTHR32063">
    <property type="match status" value="1"/>
</dbReference>
<proteinExistence type="predicted"/>
<evidence type="ECO:0000313" key="3">
    <source>
        <dbReference type="Proteomes" id="UP000430508"/>
    </source>
</evidence>
<feature type="transmembrane region" description="Helical" evidence="1">
    <location>
        <begin position="329"/>
        <end position="351"/>
    </location>
</feature>